<name>A0ABY7D5A2_9BASI</name>
<reference evidence="1" key="1">
    <citation type="submission" date="2022-10" db="EMBL/GenBank/DDBJ databases">
        <title>Puccinia triticina Genome sequencing and assembly.</title>
        <authorList>
            <person name="Li C."/>
        </authorList>
    </citation>
    <scope>NUCLEOTIDE SEQUENCE</scope>
    <source>
        <strain evidence="1">Pt15</strain>
    </source>
</reference>
<evidence type="ECO:0000313" key="1">
    <source>
        <dbReference type="EMBL" id="WAQ91160.1"/>
    </source>
</evidence>
<protein>
    <submittedName>
        <fullName evidence="1">Uncharacterized protein</fullName>
    </submittedName>
</protein>
<keyword evidence="2" id="KW-1185">Reference proteome</keyword>
<dbReference type="GeneID" id="77804007"/>
<gene>
    <name evidence="1" type="ORF">PtA15_14A40</name>
</gene>
<dbReference type="EMBL" id="CP110434">
    <property type="protein sequence ID" value="WAQ91160.1"/>
    <property type="molecule type" value="Genomic_DNA"/>
</dbReference>
<organism evidence="1 2">
    <name type="scientific">Puccinia triticina</name>
    <dbReference type="NCBI Taxonomy" id="208348"/>
    <lineage>
        <taxon>Eukaryota</taxon>
        <taxon>Fungi</taxon>
        <taxon>Dikarya</taxon>
        <taxon>Basidiomycota</taxon>
        <taxon>Pucciniomycotina</taxon>
        <taxon>Pucciniomycetes</taxon>
        <taxon>Pucciniales</taxon>
        <taxon>Pucciniaceae</taxon>
        <taxon>Puccinia</taxon>
    </lineage>
</organism>
<dbReference type="RefSeq" id="XP_053026715.1">
    <property type="nucleotide sequence ID" value="XM_053163123.1"/>
</dbReference>
<sequence>MLTQLFPSDLAKFGMRAVICMFKPPVALINPIPANQLQRTPSRAASINGLLYSICFSSSSRSTKAQSSEVLSMLMTGKSKEA</sequence>
<dbReference type="Proteomes" id="UP001164743">
    <property type="component" value="Chromosome 14A"/>
</dbReference>
<evidence type="ECO:0000313" key="2">
    <source>
        <dbReference type="Proteomes" id="UP001164743"/>
    </source>
</evidence>
<proteinExistence type="predicted"/>
<accession>A0ABY7D5A2</accession>